<accession>Q2NDG1</accession>
<dbReference type="STRING" id="314225.ELI_00940"/>
<keyword evidence="4" id="KW-0804">Transcription</keyword>
<dbReference type="EMBL" id="CP000157">
    <property type="protein sequence ID" value="ABC62280.1"/>
    <property type="molecule type" value="Genomic_DNA"/>
</dbReference>
<dbReference type="Gene3D" id="3.40.190.10">
    <property type="entry name" value="Periplasmic binding protein-like II"/>
    <property type="match status" value="2"/>
</dbReference>
<proteinExistence type="inferred from homology"/>
<dbReference type="InterPro" id="IPR058163">
    <property type="entry name" value="LysR-type_TF_proteobact-type"/>
</dbReference>
<keyword evidence="3" id="KW-0238">DNA-binding</keyword>
<evidence type="ECO:0000256" key="3">
    <source>
        <dbReference type="ARBA" id="ARBA00023125"/>
    </source>
</evidence>
<dbReference type="KEGG" id="eli:ELI_00940"/>
<dbReference type="SUPFAM" id="SSF53850">
    <property type="entry name" value="Periplasmic binding protein-like II"/>
    <property type="match status" value="1"/>
</dbReference>
<evidence type="ECO:0000256" key="4">
    <source>
        <dbReference type="ARBA" id="ARBA00023163"/>
    </source>
</evidence>
<evidence type="ECO:0000256" key="2">
    <source>
        <dbReference type="ARBA" id="ARBA00023015"/>
    </source>
</evidence>
<dbReference type="AlphaFoldDB" id="Q2NDG1"/>
<dbReference type="PROSITE" id="PS50931">
    <property type="entry name" value="HTH_LYSR"/>
    <property type="match status" value="1"/>
</dbReference>
<evidence type="ECO:0000313" key="6">
    <source>
        <dbReference type="EMBL" id="ABC62280.1"/>
    </source>
</evidence>
<dbReference type="InterPro" id="IPR036388">
    <property type="entry name" value="WH-like_DNA-bd_sf"/>
</dbReference>
<dbReference type="GO" id="GO:0003700">
    <property type="term" value="F:DNA-binding transcription factor activity"/>
    <property type="evidence" value="ECO:0007669"/>
    <property type="project" value="InterPro"/>
</dbReference>
<dbReference type="Pfam" id="PF00126">
    <property type="entry name" value="HTH_1"/>
    <property type="match status" value="1"/>
</dbReference>
<evidence type="ECO:0000259" key="5">
    <source>
        <dbReference type="PROSITE" id="PS50931"/>
    </source>
</evidence>
<name>Q2NDG1_ERYLH</name>
<evidence type="ECO:0000256" key="1">
    <source>
        <dbReference type="ARBA" id="ARBA00009437"/>
    </source>
</evidence>
<comment type="similarity">
    <text evidence="1">Belongs to the LysR transcriptional regulatory family.</text>
</comment>
<reference evidence="7" key="1">
    <citation type="journal article" date="2009" name="J. Bacteriol.">
        <title>Complete genome sequence of Erythrobacter litoralis HTCC2594.</title>
        <authorList>
            <person name="Oh H.M."/>
            <person name="Giovannoni S.J."/>
            <person name="Ferriera S."/>
            <person name="Johnson J."/>
            <person name="Cho J.C."/>
        </authorList>
    </citation>
    <scope>NUCLEOTIDE SEQUENCE [LARGE SCALE GENOMIC DNA]</scope>
    <source>
        <strain evidence="7">HTCC2594</strain>
    </source>
</reference>
<dbReference type="Gene3D" id="1.10.10.10">
    <property type="entry name" value="Winged helix-like DNA-binding domain superfamily/Winged helix DNA-binding domain"/>
    <property type="match status" value="1"/>
</dbReference>
<dbReference type="InterPro" id="IPR000847">
    <property type="entry name" value="LysR_HTH_N"/>
</dbReference>
<keyword evidence="2" id="KW-0805">Transcription regulation</keyword>
<dbReference type="Pfam" id="PF03466">
    <property type="entry name" value="LysR_substrate"/>
    <property type="match status" value="1"/>
</dbReference>
<dbReference type="PANTHER" id="PTHR30537:SF79">
    <property type="entry name" value="TRANSCRIPTIONAL REGULATOR-RELATED"/>
    <property type="match status" value="1"/>
</dbReference>
<keyword evidence="7" id="KW-1185">Reference proteome</keyword>
<dbReference type="SUPFAM" id="SSF46785">
    <property type="entry name" value="Winged helix' DNA-binding domain"/>
    <property type="match status" value="1"/>
</dbReference>
<dbReference type="InterPro" id="IPR036390">
    <property type="entry name" value="WH_DNA-bd_sf"/>
</dbReference>
<evidence type="ECO:0000313" key="7">
    <source>
        <dbReference type="Proteomes" id="UP000008808"/>
    </source>
</evidence>
<dbReference type="eggNOG" id="COG0583">
    <property type="taxonomic scope" value="Bacteria"/>
</dbReference>
<sequence>MAEAGGVRAGAATLSLSPSATSRRIAALEAFLDIDLFNRSNGGLQLTAAGMTYRNAAEAAIEALGRVQTMGTPKRDATLTVAASHSLALRWLIPRSGDFALTTGVRLDVRPTRDPNILRSGEAQLAIWASFQDPDLLSENVLEVLGCPVSAPSLIEEQGGELGEADIARLPLLAPRLPENLWPRWLALAGLDHEEIDVRLFDTNVLAYEAAAAGLGVALAIPFMCEEHLARGSLVPCGQSRLIGEHYRLYRRRSRAGPSAPETHFIHWARREARKAGDRFAAIG</sequence>
<gene>
    <name evidence="6" type="ordered locus">ELI_00940</name>
</gene>
<dbReference type="Proteomes" id="UP000008808">
    <property type="component" value="Chromosome"/>
</dbReference>
<dbReference type="HOGENOM" id="CLU_039613_37_0_5"/>
<organism evidence="6 7">
    <name type="scientific">Erythrobacter litoralis (strain HTCC2594)</name>
    <dbReference type="NCBI Taxonomy" id="314225"/>
    <lineage>
        <taxon>Bacteria</taxon>
        <taxon>Pseudomonadati</taxon>
        <taxon>Pseudomonadota</taxon>
        <taxon>Alphaproteobacteria</taxon>
        <taxon>Sphingomonadales</taxon>
        <taxon>Erythrobacteraceae</taxon>
        <taxon>Erythrobacter/Porphyrobacter group</taxon>
        <taxon>Erythrobacter</taxon>
    </lineage>
</organism>
<feature type="domain" description="HTH lysR-type" evidence="5">
    <location>
        <begin position="1"/>
        <end position="47"/>
    </location>
</feature>
<dbReference type="PANTHER" id="PTHR30537">
    <property type="entry name" value="HTH-TYPE TRANSCRIPTIONAL REGULATOR"/>
    <property type="match status" value="1"/>
</dbReference>
<dbReference type="InterPro" id="IPR005119">
    <property type="entry name" value="LysR_subst-bd"/>
</dbReference>
<protein>
    <submittedName>
        <fullName evidence="6">Transcriptional regulator, lysR family protein</fullName>
    </submittedName>
</protein>
<dbReference type="GO" id="GO:0006351">
    <property type="term" value="P:DNA-templated transcription"/>
    <property type="evidence" value="ECO:0007669"/>
    <property type="project" value="TreeGrafter"/>
</dbReference>
<dbReference type="GO" id="GO:0043565">
    <property type="term" value="F:sequence-specific DNA binding"/>
    <property type="evidence" value="ECO:0007669"/>
    <property type="project" value="TreeGrafter"/>
</dbReference>